<gene>
    <name evidence="2" type="ORF">JOE69_001097</name>
</gene>
<dbReference type="Proteomes" id="UP001185069">
    <property type="component" value="Unassembled WGS sequence"/>
</dbReference>
<accession>A0ABU1J9M9</accession>
<dbReference type="InterPro" id="IPR047757">
    <property type="entry name" value="AfsA-like"/>
</dbReference>
<reference evidence="2 3" key="1">
    <citation type="submission" date="2023-07" db="EMBL/GenBank/DDBJ databases">
        <title>Sequencing the genomes of 1000 actinobacteria strains.</title>
        <authorList>
            <person name="Klenk H.-P."/>
        </authorList>
    </citation>
    <scope>NUCLEOTIDE SEQUENCE [LARGE SCALE GENOMIC DNA]</scope>
    <source>
        <strain evidence="2 3">DSM 14555</strain>
    </source>
</reference>
<dbReference type="EMBL" id="JAVDQF010000001">
    <property type="protein sequence ID" value="MDR6268859.1"/>
    <property type="molecule type" value="Genomic_DNA"/>
</dbReference>
<dbReference type="RefSeq" id="WP_309796757.1">
    <property type="nucleotide sequence ID" value="NZ_BAAAHY010000006.1"/>
</dbReference>
<comment type="caution">
    <text evidence="2">The sequence shown here is derived from an EMBL/GenBank/DDBJ whole genome shotgun (WGS) entry which is preliminary data.</text>
</comment>
<proteinExistence type="predicted"/>
<feature type="domain" description="A-factor biosynthesis hotdog" evidence="1">
    <location>
        <begin position="17"/>
        <end position="140"/>
    </location>
</feature>
<evidence type="ECO:0000313" key="2">
    <source>
        <dbReference type="EMBL" id="MDR6268859.1"/>
    </source>
</evidence>
<dbReference type="NCBIfam" id="NF041195">
    <property type="entry name" value="ScbA_BarX_GamBu"/>
    <property type="match status" value="1"/>
</dbReference>
<keyword evidence="3" id="KW-1185">Reference proteome</keyword>
<evidence type="ECO:0000259" key="1">
    <source>
        <dbReference type="Pfam" id="PF03756"/>
    </source>
</evidence>
<name>A0ABU1J9M9_9MICC</name>
<protein>
    <recommendedName>
        <fullName evidence="1">A-factor biosynthesis hotdog domain-containing protein</fullName>
    </recommendedName>
</protein>
<sequence length="299" mass="33032">MSSKSQLVFESTVAKSLVHKRAIAEVLITDSLQCDQRAFVLGSQWPREHHFYRPNQAPGNLTLLAEAMRQAAFVVCHEYLGVPLESSFLMDRLMVSMSEPAPCEGTGPTNVTIQLSVDSAAYAAGNLRALDIDARFEADGIDFGSGRGELRVVPRKVYDKIRGSRSLAAPSDRKPSACGKLIEAIDSEAVWKLEVPFRHSVFFDHPLDHVPGMLFLEAIRQAVHEVHGPGSELSSFDCSFAKFAEFEPEIEIHREVPDHYDVSGAVREWFSVRQSGSVLATAVVEVPVSSIHRILELAF</sequence>
<feature type="domain" description="A-factor biosynthesis hotdog" evidence="1">
    <location>
        <begin position="188"/>
        <end position="285"/>
    </location>
</feature>
<dbReference type="InterPro" id="IPR005509">
    <property type="entry name" value="AfsA_hotdog_dom"/>
</dbReference>
<organism evidence="2 3">
    <name type="scientific">Arthrobacter russicus</name>
    <dbReference type="NCBI Taxonomy" id="172040"/>
    <lineage>
        <taxon>Bacteria</taxon>
        <taxon>Bacillati</taxon>
        <taxon>Actinomycetota</taxon>
        <taxon>Actinomycetes</taxon>
        <taxon>Micrococcales</taxon>
        <taxon>Micrococcaceae</taxon>
        <taxon>Arthrobacter</taxon>
    </lineage>
</organism>
<evidence type="ECO:0000313" key="3">
    <source>
        <dbReference type="Proteomes" id="UP001185069"/>
    </source>
</evidence>
<dbReference type="Pfam" id="PF03756">
    <property type="entry name" value="AfsA"/>
    <property type="match status" value="2"/>
</dbReference>